<accession>A0AAW2WRM4</accession>
<dbReference type="InterPro" id="IPR023213">
    <property type="entry name" value="CAT-like_dom_sf"/>
</dbReference>
<comment type="similarity">
    <text evidence="1">Belongs to the plant acyltransferase family.</text>
</comment>
<dbReference type="Pfam" id="PF02458">
    <property type="entry name" value="Transferase"/>
    <property type="match status" value="2"/>
</dbReference>
<reference evidence="2" key="1">
    <citation type="submission" date="2020-06" db="EMBL/GenBank/DDBJ databases">
        <authorList>
            <person name="Li T."/>
            <person name="Hu X."/>
            <person name="Zhang T."/>
            <person name="Song X."/>
            <person name="Zhang H."/>
            <person name="Dai N."/>
            <person name="Sheng W."/>
            <person name="Hou X."/>
            <person name="Wei L."/>
        </authorList>
    </citation>
    <scope>NUCLEOTIDE SEQUENCE</scope>
    <source>
        <strain evidence="2">KEN1</strain>
        <tissue evidence="2">Leaf</tissue>
    </source>
</reference>
<gene>
    <name evidence="2" type="ORF">Slati_2127500</name>
</gene>
<dbReference type="GO" id="GO:0016747">
    <property type="term" value="F:acyltransferase activity, transferring groups other than amino-acyl groups"/>
    <property type="evidence" value="ECO:0007669"/>
    <property type="project" value="TreeGrafter"/>
</dbReference>
<evidence type="ECO:0000313" key="2">
    <source>
        <dbReference type="EMBL" id="KAL0444048.1"/>
    </source>
</evidence>
<dbReference type="Gene3D" id="3.30.559.10">
    <property type="entry name" value="Chloramphenicol acetyltransferase-like domain"/>
    <property type="match status" value="3"/>
</dbReference>
<protein>
    <submittedName>
        <fullName evidence="2">Fatty alcohol:caffeoyl-CoA acyltransferase</fullName>
    </submittedName>
</protein>
<sequence>MFPLSIFSKPTLIFLQKLWLKMALERVLVHYDFLAGRFKLNPQSGRLEIDCNSAELVSWWLLQSVRLMSWVTSFKCGGFSIGMSMNHVLLDSVSAQIFIENLATQAFYDKPLAIIPCNDRHLLAARSPPHGEFPHPELFELDLPAGMGPLVLNFKGEESDYTVFSLTSDAINYLKDKATESISSTTSKITVFSVVAALMWRCKALSNYTEHNKARVSTLLNVVDLRSRLNPPLPNSYCGNAILGAASSATCEDIEKWPFSRMVEMVVEAPERVTDEYAKSVIDCLEINKRPLRVEYMVNSWLRMRFGEVVYPWGKPVHSGPVVSHMKEACWIFPDVDGVNALVSLPAKEMKDSWPAFVSSSTIHH</sequence>
<keyword evidence="2" id="KW-0808">Transferase</keyword>
<dbReference type="AlphaFoldDB" id="A0AAW2WRM4"/>
<organism evidence="2">
    <name type="scientific">Sesamum latifolium</name>
    <dbReference type="NCBI Taxonomy" id="2727402"/>
    <lineage>
        <taxon>Eukaryota</taxon>
        <taxon>Viridiplantae</taxon>
        <taxon>Streptophyta</taxon>
        <taxon>Embryophyta</taxon>
        <taxon>Tracheophyta</taxon>
        <taxon>Spermatophyta</taxon>
        <taxon>Magnoliopsida</taxon>
        <taxon>eudicotyledons</taxon>
        <taxon>Gunneridae</taxon>
        <taxon>Pentapetalae</taxon>
        <taxon>asterids</taxon>
        <taxon>lamiids</taxon>
        <taxon>Lamiales</taxon>
        <taxon>Pedaliaceae</taxon>
        <taxon>Sesamum</taxon>
    </lineage>
</organism>
<reference evidence="2" key="2">
    <citation type="journal article" date="2024" name="Plant">
        <title>Genomic evolution and insights into agronomic trait innovations of Sesamum species.</title>
        <authorList>
            <person name="Miao H."/>
            <person name="Wang L."/>
            <person name="Qu L."/>
            <person name="Liu H."/>
            <person name="Sun Y."/>
            <person name="Le M."/>
            <person name="Wang Q."/>
            <person name="Wei S."/>
            <person name="Zheng Y."/>
            <person name="Lin W."/>
            <person name="Duan Y."/>
            <person name="Cao H."/>
            <person name="Xiong S."/>
            <person name="Wang X."/>
            <person name="Wei L."/>
            <person name="Li C."/>
            <person name="Ma Q."/>
            <person name="Ju M."/>
            <person name="Zhao R."/>
            <person name="Li G."/>
            <person name="Mu C."/>
            <person name="Tian Q."/>
            <person name="Mei H."/>
            <person name="Zhang T."/>
            <person name="Gao T."/>
            <person name="Zhang H."/>
        </authorList>
    </citation>
    <scope>NUCLEOTIDE SEQUENCE</scope>
    <source>
        <strain evidence="2">KEN1</strain>
    </source>
</reference>
<dbReference type="PANTHER" id="PTHR31642">
    <property type="entry name" value="TRICHOTHECENE 3-O-ACETYLTRANSFERASE"/>
    <property type="match status" value="1"/>
</dbReference>
<evidence type="ECO:0000256" key="1">
    <source>
        <dbReference type="ARBA" id="ARBA00009861"/>
    </source>
</evidence>
<dbReference type="EMBL" id="JACGWN010000007">
    <property type="protein sequence ID" value="KAL0444048.1"/>
    <property type="molecule type" value="Genomic_DNA"/>
</dbReference>
<name>A0AAW2WRM4_9LAMI</name>
<dbReference type="InterPro" id="IPR050317">
    <property type="entry name" value="Plant_Fungal_Acyltransferase"/>
</dbReference>
<comment type="caution">
    <text evidence="2">The sequence shown here is derived from an EMBL/GenBank/DDBJ whole genome shotgun (WGS) entry which is preliminary data.</text>
</comment>
<keyword evidence="2" id="KW-0012">Acyltransferase</keyword>
<dbReference type="PANTHER" id="PTHR31642:SF189">
    <property type="entry name" value="ACYLTRANSFERASE GLAUCE"/>
    <property type="match status" value="1"/>
</dbReference>
<proteinExistence type="inferred from homology"/>